<name>A0A0C2YS38_HEBCY</name>
<sequence>MRTQFEEDKGTQEWGQFRDDTHAPRRLNVIGKLTDLRKVVSPVAQTRMKTPSSPNEEGLSEPP</sequence>
<dbReference type="AlphaFoldDB" id="A0A0C2YS38"/>
<evidence type="ECO:0000313" key="2">
    <source>
        <dbReference type="EMBL" id="KIM43847.1"/>
    </source>
</evidence>
<feature type="compositionally biased region" description="Polar residues" evidence="1">
    <location>
        <begin position="43"/>
        <end position="55"/>
    </location>
</feature>
<feature type="compositionally biased region" description="Basic and acidic residues" evidence="1">
    <location>
        <begin position="1"/>
        <end position="23"/>
    </location>
</feature>
<protein>
    <submittedName>
        <fullName evidence="2">Uncharacterized protein</fullName>
    </submittedName>
</protein>
<feature type="region of interest" description="Disordered" evidence="1">
    <location>
        <begin position="1"/>
        <end position="25"/>
    </location>
</feature>
<dbReference type="Proteomes" id="UP000053424">
    <property type="component" value="Unassembled WGS sequence"/>
</dbReference>
<keyword evidence="3" id="KW-1185">Reference proteome</keyword>
<reference evidence="2 3" key="1">
    <citation type="submission" date="2014-04" db="EMBL/GenBank/DDBJ databases">
        <authorList>
            <consortium name="DOE Joint Genome Institute"/>
            <person name="Kuo A."/>
            <person name="Gay G."/>
            <person name="Dore J."/>
            <person name="Kohler A."/>
            <person name="Nagy L.G."/>
            <person name="Floudas D."/>
            <person name="Copeland A."/>
            <person name="Barry K.W."/>
            <person name="Cichocki N."/>
            <person name="Veneault-Fourrey C."/>
            <person name="LaButti K."/>
            <person name="Lindquist E.A."/>
            <person name="Lipzen A."/>
            <person name="Lundell T."/>
            <person name="Morin E."/>
            <person name="Murat C."/>
            <person name="Sun H."/>
            <person name="Tunlid A."/>
            <person name="Henrissat B."/>
            <person name="Grigoriev I.V."/>
            <person name="Hibbett D.S."/>
            <person name="Martin F."/>
            <person name="Nordberg H.P."/>
            <person name="Cantor M.N."/>
            <person name="Hua S.X."/>
        </authorList>
    </citation>
    <scope>NUCLEOTIDE SEQUENCE [LARGE SCALE GENOMIC DNA]</scope>
    <source>
        <strain evidence="3">h7</strain>
    </source>
</reference>
<gene>
    <name evidence="2" type="ORF">M413DRAFT_443728</name>
</gene>
<evidence type="ECO:0000313" key="3">
    <source>
        <dbReference type="Proteomes" id="UP000053424"/>
    </source>
</evidence>
<dbReference type="HOGENOM" id="CLU_2886055_0_0_1"/>
<organism evidence="2 3">
    <name type="scientific">Hebeloma cylindrosporum</name>
    <dbReference type="NCBI Taxonomy" id="76867"/>
    <lineage>
        <taxon>Eukaryota</taxon>
        <taxon>Fungi</taxon>
        <taxon>Dikarya</taxon>
        <taxon>Basidiomycota</taxon>
        <taxon>Agaricomycotina</taxon>
        <taxon>Agaricomycetes</taxon>
        <taxon>Agaricomycetidae</taxon>
        <taxon>Agaricales</taxon>
        <taxon>Agaricineae</taxon>
        <taxon>Hymenogastraceae</taxon>
        <taxon>Hebeloma</taxon>
    </lineage>
</organism>
<reference evidence="3" key="2">
    <citation type="submission" date="2015-01" db="EMBL/GenBank/DDBJ databases">
        <title>Evolutionary Origins and Diversification of the Mycorrhizal Mutualists.</title>
        <authorList>
            <consortium name="DOE Joint Genome Institute"/>
            <consortium name="Mycorrhizal Genomics Consortium"/>
            <person name="Kohler A."/>
            <person name="Kuo A."/>
            <person name="Nagy L.G."/>
            <person name="Floudas D."/>
            <person name="Copeland A."/>
            <person name="Barry K.W."/>
            <person name="Cichocki N."/>
            <person name="Veneault-Fourrey C."/>
            <person name="LaButti K."/>
            <person name="Lindquist E.A."/>
            <person name="Lipzen A."/>
            <person name="Lundell T."/>
            <person name="Morin E."/>
            <person name="Murat C."/>
            <person name="Riley R."/>
            <person name="Ohm R."/>
            <person name="Sun H."/>
            <person name="Tunlid A."/>
            <person name="Henrissat B."/>
            <person name="Grigoriev I.V."/>
            <person name="Hibbett D.S."/>
            <person name="Martin F."/>
        </authorList>
    </citation>
    <scope>NUCLEOTIDE SEQUENCE [LARGE SCALE GENOMIC DNA]</scope>
    <source>
        <strain evidence="3">h7</strain>
    </source>
</reference>
<evidence type="ECO:0000256" key="1">
    <source>
        <dbReference type="SAM" id="MobiDB-lite"/>
    </source>
</evidence>
<proteinExistence type="predicted"/>
<dbReference type="EMBL" id="KN831775">
    <property type="protein sequence ID" value="KIM43847.1"/>
    <property type="molecule type" value="Genomic_DNA"/>
</dbReference>
<accession>A0A0C2YS38</accession>
<feature type="region of interest" description="Disordered" evidence="1">
    <location>
        <begin position="42"/>
        <end position="63"/>
    </location>
</feature>